<reference evidence="1" key="1">
    <citation type="journal article" date="2014" name="Int. J. Syst. Evol. Microbiol.">
        <title>Complete genome sequence of Corynebacterium casei LMG S-19264T (=DSM 44701T), isolated from a smear-ripened cheese.</title>
        <authorList>
            <consortium name="US DOE Joint Genome Institute (JGI-PGF)"/>
            <person name="Walter F."/>
            <person name="Albersmeier A."/>
            <person name="Kalinowski J."/>
            <person name="Ruckert C."/>
        </authorList>
    </citation>
    <scope>NUCLEOTIDE SEQUENCE</scope>
    <source>
        <strain evidence="1">CGMCC 1.12195</strain>
    </source>
</reference>
<keyword evidence="2" id="KW-1185">Reference proteome</keyword>
<protein>
    <recommendedName>
        <fullName evidence="3">Neutral/alkaline non-lysosomal ceramidase, N-terminal</fullName>
    </recommendedName>
</protein>
<sequence length="440" mass="47725">MVAFGQPLSAQEDPGSVNIHVFDVDATPPVGSYLTYDRMTHTWDMGLRAKGIVICGSGDPIVLCSVDWIGIANEGQDEFKRVLAEAAGTVPDRVAVHTVHQHDAPTCDFGAEALLLSKGMDPINFDGSFARALLVDLDSAVRHAMTQPKRVTHIGLGTSQVEKVASNRRILDRDGKATIGRTSATRDPKIRAYPEGLIDPDVSLISFWEDDKPVAVLSYYAVHPQSYYRTGNANPDFPGIARFLRQMKVPEALHIHFNGAGGDITAGKYNDGSPEKRWVLASRLAAGMEGAWENTSKYPLAPSDIDWATEPLHLPISQDAIQLEQELADHNPIYLANNVYKLVLHKRQSKGKFIALSCLKLGRARILHLPGEPLIAFQLAAKKMRKDLFVAVAGYGDYAPGYICPAAAYEEGGYEAGPASGVTAEAEGIVLAAMKKLLAD</sequence>
<proteinExistence type="predicted"/>
<evidence type="ECO:0008006" key="3">
    <source>
        <dbReference type="Google" id="ProtNLM"/>
    </source>
</evidence>
<reference evidence="1" key="2">
    <citation type="submission" date="2020-09" db="EMBL/GenBank/DDBJ databases">
        <authorList>
            <person name="Sun Q."/>
            <person name="Zhou Y."/>
        </authorList>
    </citation>
    <scope>NUCLEOTIDE SEQUENCE</scope>
    <source>
        <strain evidence="1">CGMCC 1.12195</strain>
    </source>
</reference>
<evidence type="ECO:0000313" key="1">
    <source>
        <dbReference type="EMBL" id="GGG85779.1"/>
    </source>
</evidence>
<accession>A0A917MAR0</accession>
<gene>
    <name evidence="1" type="ORF">GCM10007415_18960</name>
</gene>
<organism evidence="1 2">
    <name type="scientific">Parapedobacter pyrenivorans</name>
    <dbReference type="NCBI Taxonomy" id="1305674"/>
    <lineage>
        <taxon>Bacteria</taxon>
        <taxon>Pseudomonadati</taxon>
        <taxon>Bacteroidota</taxon>
        <taxon>Sphingobacteriia</taxon>
        <taxon>Sphingobacteriales</taxon>
        <taxon>Sphingobacteriaceae</taxon>
        <taxon>Parapedobacter</taxon>
    </lineage>
</organism>
<dbReference type="Proteomes" id="UP000660862">
    <property type="component" value="Unassembled WGS sequence"/>
</dbReference>
<comment type="caution">
    <text evidence="1">The sequence shown here is derived from an EMBL/GenBank/DDBJ whole genome shotgun (WGS) entry which is preliminary data.</text>
</comment>
<evidence type="ECO:0000313" key="2">
    <source>
        <dbReference type="Proteomes" id="UP000660862"/>
    </source>
</evidence>
<name>A0A917MAR0_9SPHI</name>
<dbReference type="EMBL" id="BMER01000001">
    <property type="protein sequence ID" value="GGG85779.1"/>
    <property type="molecule type" value="Genomic_DNA"/>
</dbReference>
<dbReference type="AlphaFoldDB" id="A0A917MAR0"/>